<keyword evidence="2" id="KW-0489">Methyltransferase</keyword>
<dbReference type="Gene3D" id="3.40.50.150">
    <property type="entry name" value="Vaccinia Virus protein VP39"/>
    <property type="match status" value="1"/>
</dbReference>
<dbReference type="PANTHER" id="PTHR43591">
    <property type="entry name" value="METHYLTRANSFERASE"/>
    <property type="match status" value="1"/>
</dbReference>
<dbReference type="InterPro" id="IPR029063">
    <property type="entry name" value="SAM-dependent_MTases_sf"/>
</dbReference>
<evidence type="ECO:0000313" key="2">
    <source>
        <dbReference type="EMBL" id="WOJ88793.1"/>
    </source>
</evidence>
<dbReference type="GO" id="GO:0008168">
    <property type="term" value="F:methyltransferase activity"/>
    <property type="evidence" value="ECO:0007669"/>
    <property type="project" value="UniProtKB-KW"/>
</dbReference>
<dbReference type="GO" id="GO:0032259">
    <property type="term" value="P:methylation"/>
    <property type="evidence" value="ECO:0007669"/>
    <property type="project" value="UniProtKB-KW"/>
</dbReference>
<dbReference type="PANTHER" id="PTHR43591:SF24">
    <property type="entry name" value="2-METHOXY-6-POLYPRENYL-1,4-BENZOQUINOL METHYLASE, MITOCHONDRIAL"/>
    <property type="match status" value="1"/>
</dbReference>
<gene>
    <name evidence="2" type="ORF">RZS28_13360</name>
</gene>
<feature type="domain" description="Methyltransferase type 11" evidence="1">
    <location>
        <begin position="54"/>
        <end position="150"/>
    </location>
</feature>
<organism evidence="2 3">
    <name type="scientific">Methylocapsa polymorpha</name>
    <dbReference type="NCBI Taxonomy" id="3080828"/>
    <lineage>
        <taxon>Bacteria</taxon>
        <taxon>Pseudomonadati</taxon>
        <taxon>Pseudomonadota</taxon>
        <taxon>Alphaproteobacteria</taxon>
        <taxon>Hyphomicrobiales</taxon>
        <taxon>Beijerinckiaceae</taxon>
        <taxon>Methylocapsa</taxon>
    </lineage>
</organism>
<accession>A0ABZ0HQG2</accession>
<evidence type="ECO:0000259" key="1">
    <source>
        <dbReference type="Pfam" id="PF08241"/>
    </source>
</evidence>
<dbReference type="EMBL" id="CP136862">
    <property type="protein sequence ID" value="WOJ88793.1"/>
    <property type="molecule type" value="Genomic_DNA"/>
</dbReference>
<dbReference type="Proteomes" id="UP001626536">
    <property type="component" value="Chromosome"/>
</dbReference>
<dbReference type="SUPFAM" id="SSF53335">
    <property type="entry name" value="S-adenosyl-L-methionine-dependent methyltransferases"/>
    <property type="match status" value="1"/>
</dbReference>
<reference evidence="2 3" key="1">
    <citation type="submission" date="2023-10" db="EMBL/GenBank/DDBJ databases">
        <title>Novel methanotroph of the genus Methylocapsa from a subarctic wetland.</title>
        <authorList>
            <person name="Belova S.E."/>
            <person name="Oshkin I.Y."/>
            <person name="Miroshnikov K."/>
            <person name="Dedysh S.N."/>
        </authorList>
    </citation>
    <scope>NUCLEOTIDE SEQUENCE [LARGE SCALE GENOMIC DNA]</scope>
    <source>
        <strain evidence="2 3">RX1</strain>
    </source>
</reference>
<keyword evidence="3" id="KW-1185">Reference proteome</keyword>
<sequence>MTHSVEDTLLEFQNDVASKYHPEFVAGGYAQDDGTVEFYQRVVAVLPEGATVLDLGAGRGAQFDSNGPWRHWLVRLGKKYARRVGVDVDPAVKTNPELDQAEIVEPGKPLPFADQTFDLILCDWVVEHIEDPQSFAEEVRRVLKVGGWFCARTPNRWSYFSIGARILSGAMEMKVLRLLQPKRREADVFPKFYRLNTLRDVRERFAADQWTNATYTSNPGAVYHGNNVLLYRLLTLFQKLTPPSLGTVILIFARRTA</sequence>
<dbReference type="Pfam" id="PF08241">
    <property type="entry name" value="Methyltransf_11"/>
    <property type="match status" value="1"/>
</dbReference>
<keyword evidence="2" id="KW-0808">Transferase</keyword>
<proteinExistence type="predicted"/>
<name>A0ABZ0HQG2_9HYPH</name>
<evidence type="ECO:0000313" key="3">
    <source>
        <dbReference type="Proteomes" id="UP001626536"/>
    </source>
</evidence>
<dbReference type="CDD" id="cd02440">
    <property type="entry name" value="AdoMet_MTases"/>
    <property type="match status" value="1"/>
</dbReference>
<dbReference type="RefSeq" id="WP_407338230.1">
    <property type="nucleotide sequence ID" value="NZ_CP136862.1"/>
</dbReference>
<dbReference type="InterPro" id="IPR013216">
    <property type="entry name" value="Methyltransf_11"/>
</dbReference>
<protein>
    <submittedName>
        <fullName evidence="2">Methyltransferase domain-containing protein</fullName>
    </submittedName>
</protein>